<sequence length="60" mass="6712">MLVKHNVDCGFLVDADKALRTYVFRTQAQEILELLHGFTAHNSVYPDEDEMGMVAATLSV</sequence>
<name>A0ACC1J452_9FUNG</name>
<dbReference type="Proteomes" id="UP001150603">
    <property type="component" value="Unassembled WGS sequence"/>
</dbReference>
<comment type="caution">
    <text evidence="1">The sequence shown here is derived from an EMBL/GenBank/DDBJ whole genome shotgun (WGS) entry which is preliminary data.</text>
</comment>
<accession>A0ACC1J452</accession>
<organism evidence="1 2">
    <name type="scientific">Linderina macrospora</name>
    <dbReference type="NCBI Taxonomy" id="4868"/>
    <lineage>
        <taxon>Eukaryota</taxon>
        <taxon>Fungi</taxon>
        <taxon>Fungi incertae sedis</taxon>
        <taxon>Zoopagomycota</taxon>
        <taxon>Kickxellomycotina</taxon>
        <taxon>Kickxellomycetes</taxon>
        <taxon>Kickxellales</taxon>
        <taxon>Kickxellaceae</taxon>
        <taxon>Linderina</taxon>
    </lineage>
</organism>
<protein>
    <submittedName>
        <fullName evidence="1">Uncharacterized protein</fullName>
    </submittedName>
</protein>
<gene>
    <name evidence="1" type="ORF">FBU59_004969</name>
</gene>
<evidence type="ECO:0000313" key="2">
    <source>
        <dbReference type="Proteomes" id="UP001150603"/>
    </source>
</evidence>
<dbReference type="EMBL" id="JANBPW010003779">
    <property type="protein sequence ID" value="KAJ1936711.1"/>
    <property type="molecule type" value="Genomic_DNA"/>
</dbReference>
<proteinExistence type="predicted"/>
<keyword evidence="2" id="KW-1185">Reference proteome</keyword>
<evidence type="ECO:0000313" key="1">
    <source>
        <dbReference type="EMBL" id="KAJ1936711.1"/>
    </source>
</evidence>
<reference evidence="1" key="1">
    <citation type="submission" date="2022-07" db="EMBL/GenBank/DDBJ databases">
        <title>Phylogenomic reconstructions and comparative analyses of Kickxellomycotina fungi.</title>
        <authorList>
            <person name="Reynolds N.K."/>
            <person name="Stajich J.E."/>
            <person name="Barry K."/>
            <person name="Grigoriev I.V."/>
            <person name="Crous P."/>
            <person name="Smith M.E."/>
        </authorList>
    </citation>
    <scope>NUCLEOTIDE SEQUENCE</scope>
    <source>
        <strain evidence="1">NRRL 5244</strain>
    </source>
</reference>